<dbReference type="PRINTS" id="PR00702">
    <property type="entry name" value="ACRIFLAVINRP"/>
</dbReference>
<dbReference type="EMBL" id="JAUTBK010000002">
    <property type="protein sequence ID" value="MDQ1208960.1"/>
    <property type="molecule type" value="Genomic_DNA"/>
</dbReference>
<accession>A0ABU0UWM5</accession>
<feature type="transmembrane region" description="Helical" evidence="7">
    <location>
        <begin position="387"/>
        <end position="410"/>
    </location>
</feature>
<feature type="transmembrane region" description="Helical" evidence="7">
    <location>
        <begin position="1008"/>
        <end position="1034"/>
    </location>
</feature>
<evidence type="ECO:0000256" key="7">
    <source>
        <dbReference type="SAM" id="Phobius"/>
    </source>
</evidence>
<dbReference type="PANTHER" id="PTHR32063">
    <property type="match status" value="1"/>
</dbReference>
<evidence type="ECO:0000313" key="8">
    <source>
        <dbReference type="EMBL" id="MDQ1208960.1"/>
    </source>
</evidence>
<keyword evidence="2" id="KW-1003">Cell membrane</keyword>
<feature type="transmembrane region" description="Helical" evidence="7">
    <location>
        <begin position="553"/>
        <end position="573"/>
    </location>
</feature>
<dbReference type="Gene3D" id="3.30.70.1430">
    <property type="entry name" value="Multidrug efflux transporter AcrB pore domain"/>
    <property type="match status" value="2"/>
</dbReference>
<dbReference type="PANTHER" id="PTHR32063:SF34">
    <property type="entry name" value="MULTIDRUG RESISTANCE PROTEIN MDTC"/>
    <property type="match status" value="1"/>
</dbReference>
<organism evidence="8 9">
    <name type="scientific">Acinetobacter baylyi</name>
    <dbReference type="NCBI Taxonomy" id="202950"/>
    <lineage>
        <taxon>Bacteria</taxon>
        <taxon>Pseudomonadati</taxon>
        <taxon>Pseudomonadota</taxon>
        <taxon>Gammaproteobacteria</taxon>
        <taxon>Moraxellales</taxon>
        <taxon>Moraxellaceae</taxon>
        <taxon>Acinetobacter</taxon>
    </lineage>
</organism>
<dbReference type="InterPro" id="IPR001036">
    <property type="entry name" value="Acrflvin-R"/>
</dbReference>
<evidence type="ECO:0000256" key="6">
    <source>
        <dbReference type="ARBA" id="ARBA00023136"/>
    </source>
</evidence>
<dbReference type="Gene3D" id="3.30.70.1440">
    <property type="entry name" value="Multidrug efflux transporter AcrB pore domain"/>
    <property type="match status" value="1"/>
</dbReference>
<feature type="transmembrane region" description="Helical" evidence="7">
    <location>
        <begin position="904"/>
        <end position="924"/>
    </location>
</feature>
<gene>
    <name evidence="8" type="ORF">QE380_001883</name>
</gene>
<feature type="transmembrane region" description="Helical" evidence="7">
    <location>
        <begin position="880"/>
        <end position="897"/>
    </location>
</feature>
<keyword evidence="3" id="KW-0997">Cell inner membrane</keyword>
<dbReference type="Pfam" id="PF00873">
    <property type="entry name" value="ACR_tran"/>
    <property type="match status" value="1"/>
</dbReference>
<feature type="transmembrane region" description="Helical" evidence="7">
    <location>
        <begin position="360"/>
        <end position="381"/>
    </location>
</feature>
<sequence>MSISTPFIRRPVATTLLSLGLVLLGVLAFNILPVASLPRVDFPTISVTAKQAGASPEVMAATVATPLERNLGRIAGVNEITSASSLGTTRITLQFDLNRDINGAARDVQGAINASLASLPSGLQNNPTYRKANPADAPIMILALTSKTLSRGQIYDAADTILGQKLLQIDGVGDVNIGGSAQPAVRVELNPSQLAHYGIGLDAVRSAITSTNANRPKGFVEQKNQLWEVKANDQARQAADFIPLIVSYKNGAAIRISDVAQVQDSILDRHNAGYYADQPAVLMMVFKQPNANVIETIQRIRDTLPTLQQALPSQIELHTAVDRSKTIQASLREIERTLLIAVMLVIMVVFVFLRNGRATLIPAITVPISLIGTFGLMYASGFSLNNISLMALTIATGFVVDDTIVVLETISRRIEEGLSPMQAAITGAKEVSFTVVSMSISLIAVFVPILLMGGIVGRLFHEFAMTLTYAILISMLVSLTTTPMLCAWWLKSRQIKQMRPELLKIERSETTPISNSEMLLVASDDEYLKQQGLFGRMTLFYKRSLAIALQYKAMTLIIFIFTIGLNVYLYIVVPKGFFPQQDTGVMMGSLVADQNISFDAMNTKLKHDMAVIGKDPAVDHVMGTISGSQMNRANLFLALKPLSERTDHPDQIMARLRKALKHEAGTRFTLRPVQDINVGGRSSDASYQYTLQGDDLNTLRSWTPKIQAALSKLPALTDVSSDQDVKGLETKLIFDHDKMKSLGITQSQVDSTLNDAFGQRQVSTIYNAMNQYHVVMEVAPEYAQTVEALRSIYVQNNAGQSIPLSTFSTWQAANTSLSVNHQGLFAASTITFNLNPGYSLSDAAIQINQAMNMLQVPSSVRGSFQGSAKAFQASLSAEPLLILAAIIVIYIVLGILYEDFAHPLTILSTLPSAGLGALIALVLFNMEFSVIALIGILLLIGIVKKNAIMMIDVALTLQRQQKLPPEIAILDASVLRFRPIIMTTLAALFGALPLALGRGDGAELHIPLGVSIVGGLIISQILTLYSTPVMYLYIDQFSRWGRRKLQHIFPAKSLSLKK</sequence>
<feature type="transmembrane region" description="Helical" evidence="7">
    <location>
        <begin position="431"/>
        <end position="455"/>
    </location>
</feature>
<dbReference type="SUPFAM" id="SSF82693">
    <property type="entry name" value="Multidrug efflux transporter AcrB pore domain, PN1, PN2, PC1 and PC2 subdomains"/>
    <property type="match status" value="3"/>
</dbReference>
<evidence type="ECO:0000256" key="1">
    <source>
        <dbReference type="ARBA" id="ARBA00022448"/>
    </source>
</evidence>
<dbReference type="RefSeq" id="WP_307003421.1">
    <property type="nucleotide sequence ID" value="NZ_JAUTBK010000002.1"/>
</dbReference>
<dbReference type="Gene3D" id="3.30.2090.10">
    <property type="entry name" value="Multidrug efflux transporter AcrB TolC docking domain, DN and DC subdomains"/>
    <property type="match status" value="2"/>
</dbReference>
<keyword evidence="6 7" id="KW-0472">Membrane</keyword>
<evidence type="ECO:0000256" key="4">
    <source>
        <dbReference type="ARBA" id="ARBA00022692"/>
    </source>
</evidence>
<name>A0ABU0UWM5_ACIBI</name>
<keyword evidence="1" id="KW-0813">Transport</keyword>
<feature type="transmembrane region" description="Helical" evidence="7">
    <location>
        <begin position="467"/>
        <end position="490"/>
    </location>
</feature>
<feature type="transmembrane region" description="Helical" evidence="7">
    <location>
        <begin position="977"/>
        <end position="996"/>
    </location>
</feature>
<evidence type="ECO:0000256" key="2">
    <source>
        <dbReference type="ARBA" id="ARBA00022475"/>
    </source>
</evidence>
<dbReference type="SUPFAM" id="SSF82866">
    <property type="entry name" value="Multidrug efflux transporter AcrB transmembrane domain"/>
    <property type="match status" value="2"/>
</dbReference>
<dbReference type="SUPFAM" id="SSF82714">
    <property type="entry name" value="Multidrug efflux transporter AcrB TolC docking domain, DN and DC subdomains"/>
    <property type="match status" value="2"/>
</dbReference>
<feature type="transmembrane region" description="Helical" evidence="7">
    <location>
        <begin position="930"/>
        <end position="957"/>
    </location>
</feature>
<reference evidence="8 9" key="1">
    <citation type="submission" date="2023-07" db="EMBL/GenBank/DDBJ databases">
        <title>Functional and genomic diversity of the sorghum phyllosphere microbiome.</title>
        <authorList>
            <person name="Shade A."/>
        </authorList>
    </citation>
    <scope>NUCLEOTIDE SEQUENCE [LARGE SCALE GENOMIC DNA]</scope>
    <source>
        <strain evidence="8 9">SORGH_AS_0887</strain>
    </source>
</reference>
<dbReference type="Gene3D" id="1.20.1640.10">
    <property type="entry name" value="Multidrug efflux transporter AcrB transmembrane domain"/>
    <property type="match status" value="2"/>
</dbReference>
<dbReference type="Proteomes" id="UP001233360">
    <property type="component" value="Unassembled WGS sequence"/>
</dbReference>
<keyword evidence="4 7" id="KW-0812">Transmembrane</keyword>
<protein>
    <submittedName>
        <fullName evidence="8">Multidrug efflux pump</fullName>
    </submittedName>
</protein>
<feature type="transmembrane region" description="Helical" evidence="7">
    <location>
        <begin position="337"/>
        <end position="353"/>
    </location>
</feature>
<comment type="caution">
    <text evidence="8">The sequence shown here is derived from an EMBL/GenBank/DDBJ whole genome shotgun (WGS) entry which is preliminary data.</text>
</comment>
<keyword evidence="9" id="KW-1185">Reference proteome</keyword>
<keyword evidence="5 7" id="KW-1133">Transmembrane helix</keyword>
<dbReference type="InterPro" id="IPR027463">
    <property type="entry name" value="AcrB_DN_DC_subdom"/>
</dbReference>
<dbReference type="Gene3D" id="3.30.70.1320">
    <property type="entry name" value="Multidrug efflux transporter AcrB pore domain like"/>
    <property type="match status" value="1"/>
</dbReference>
<evidence type="ECO:0000256" key="3">
    <source>
        <dbReference type="ARBA" id="ARBA00022519"/>
    </source>
</evidence>
<evidence type="ECO:0000313" key="9">
    <source>
        <dbReference type="Proteomes" id="UP001233360"/>
    </source>
</evidence>
<evidence type="ECO:0000256" key="5">
    <source>
        <dbReference type="ARBA" id="ARBA00022989"/>
    </source>
</evidence>
<proteinExistence type="predicted"/>